<proteinExistence type="predicted"/>
<keyword evidence="4" id="KW-1185">Reference proteome</keyword>
<dbReference type="PANTHER" id="PTHR45876:SF8">
    <property type="entry name" value="FI04035P"/>
    <property type="match status" value="1"/>
</dbReference>
<evidence type="ECO:0000313" key="3">
    <source>
        <dbReference type="EMBL" id="KAJ6231549.1"/>
    </source>
</evidence>
<dbReference type="Gene3D" id="1.10.555.10">
    <property type="entry name" value="Rho GTPase activation protein"/>
    <property type="match status" value="1"/>
</dbReference>
<dbReference type="PANTHER" id="PTHR45876">
    <property type="entry name" value="FI04035P"/>
    <property type="match status" value="1"/>
</dbReference>
<feature type="domain" description="Rho-GAP" evidence="1">
    <location>
        <begin position="166"/>
        <end position="357"/>
    </location>
</feature>
<dbReference type="EMBL" id="JAOAOG010000299">
    <property type="protein sequence ID" value="KAJ6231549.1"/>
    <property type="molecule type" value="Genomic_DNA"/>
</dbReference>
<accession>A0ABQ8XGB7</accession>
<dbReference type="InterPro" id="IPR008936">
    <property type="entry name" value="Rho_GTPase_activation_prot"/>
</dbReference>
<organism evidence="3 4">
    <name type="scientific">Anaeramoeba flamelloides</name>
    <dbReference type="NCBI Taxonomy" id="1746091"/>
    <lineage>
        <taxon>Eukaryota</taxon>
        <taxon>Metamonada</taxon>
        <taxon>Anaeramoebidae</taxon>
        <taxon>Anaeramoeba</taxon>
    </lineage>
</organism>
<protein>
    <submittedName>
        <fullName evidence="3">Rho gtpase activation protein</fullName>
    </submittedName>
</protein>
<dbReference type="SUPFAM" id="SSF48350">
    <property type="entry name" value="GTPase activation domain, GAP"/>
    <property type="match status" value="1"/>
</dbReference>
<dbReference type="Gene3D" id="1.25.40.530">
    <property type="entry name" value="MyTH4 domain"/>
    <property type="match status" value="1"/>
</dbReference>
<name>A0ABQ8XGB7_9EUKA</name>
<dbReference type="Proteomes" id="UP001150062">
    <property type="component" value="Unassembled WGS sequence"/>
</dbReference>
<gene>
    <name evidence="3" type="ORF">M0813_05622</name>
</gene>
<dbReference type="PROSITE" id="PS51016">
    <property type="entry name" value="MYTH4"/>
    <property type="match status" value="1"/>
</dbReference>
<dbReference type="PROSITE" id="PS50238">
    <property type="entry name" value="RHOGAP"/>
    <property type="match status" value="1"/>
</dbReference>
<dbReference type="InterPro" id="IPR000857">
    <property type="entry name" value="MyTH4_dom"/>
</dbReference>
<dbReference type="Pfam" id="PF00620">
    <property type="entry name" value="RhoGAP"/>
    <property type="match status" value="1"/>
</dbReference>
<comment type="caution">
    <text evidence="3">The sequence shown here is derived from an EMBL/GenBank/DDBJ whole genome shotgun (WGS) entry which is preliminary data.</text>
</comment>
<evidence type="ECO:0000259" key="2">
    <source>
        <dbReference type="PROSITE" id="PS51016"/>
    </source>
</evidence>
<dbReference type="InterPro" id="IPR000198">
    <property type="entry name" value="RhoGAP_dom"/>
</dbReference>
<evidence type="ECO:0000313" key="4">
    <source>
        <dbReference type="Proteomes" id="UP001150062"/>
    </source>
</evidence>
<dbReference type="InterPro" id="IPR038185">
    <property type="entry name" value="MyTH4_dom_sf"/>
</dbReference>
<reference evidence="3" key="1">
    <citation type="submission" date="2022-08" db="EMBL/GenBank/DDBJ databases">
        <title>Novel sulfate-reducing endosymbionts in the free-living metamonad Anaeramoeba.</title>
        <authorList>
            <person name="Jerlstrom-Hultqvist J."/>
            <person name="Cepicka I."/>
            <person name="Gallot-Lavallee L."/>
            <person name="Salas-Leiva D."/>
            <person name="Curtis B.A."/>
            <person name="Zahonova K."/>
            <person name="Pipaliya S."/>
            <person name="Dacks J."/>
            <person name="Roger A.J."/>
        </authorList>
    </citation>
    <scope>NUCLEOTIDE SEQUENCE</scope>
    <source>
        <strain evidence="3">Schooner1</strain>
    </source>
</reference>
<dbReference type="SMART" id="SM00139">
    <property type="entry name" value="MyTH4"/>
    <property type="match status" value="1"/>
</dbReference>
<dbReference type="SMART" id="SM00324">
    <property type="entry name" value="RhoGAP"/>
    <property type="match status" value="1"/>
</dbReference>
<feature type="domain" description="MyTH4" evidence="2">
    <location>
        <begin position="3"/>
        <end position="160"/>
    </location>
</feature>
<sequence>MSYQKDPIETSLIKLPKASHCKTAIKIFKNLLVYMGDLNSKSVSEENAITSILKTGINTPELRDEIYVQVLKQLTNNPNGESEINGWCASCLLAHSFIPTRNLQTFVEDYFQKYSRNGKNKKIKKYARYSFRTLRATIRSNIFATPNPQLISTINIRPFERNIFGIPLEEVREIETKEGSNTRIPRILIYLYQNIEKYNGFQTQGIFRVPGNTNSVKELKQHLNRDPDFSNIDESDPMVFASTLKLFFRELDPPTIPYRYYQEFVNSDNWEQLESLINKFTDYNKLIFASLIHFFQKLTQPKYVKITKMNIDNISMVFAPNLLRKLDINSMIYSSEVPGKTQIGLIIKNWNVSSILN</sequence>
<dbReference type="Pfam" id="PF00784">
    <property type="entry name" value="MyTH4"/>
    <property type="match status" value="1"/>
</dbReference>
<evidence type="ECO:0000259" key="1">
    <source>
        <dbReference type="PROSITE" id="PS50238"/>
    </source>
</evidence>